<proteinExistence type="predicted"/>
<dbReference type="GO" id="GO:0016740">
    <property type="term" value="F:transferase activity"/>
    <property type="evidence" value="ECO:0007669"/>
    <property type="project" value="UniProtKB-KW"/>
</dbReference>
<dbReference type="Pfam" id="PF13489">
    <property type="entry name" value="Methyltransf_23"/>
    <property type="match status" value="1"/>
</dbReference>
<dbReference type="PANTHER" id="PTHR43861">
    <property type="entry name" value="TRANS-ACONITATE 2-METHYLTRANSFERASE-RELATED"/>
    <property type="match status" value="1"/>
</dbReference>
<dbReference type="EMBL" id="LCKQ01000019">
    <property type="protein sequence ID" value="KKU03357.1"/>
    <property type="molecule type" value="Genomic_DNA"/>
</dbReference>
<dbReference type="Proteomes" id="UP000034086">
    <property type="component" value="Unassembled WGS sequence"/>
</dbReference>
<organism evidence="1 2">
    <name type="scientific">Candidatus Woesebacteria bacterium GW2011_GWE1_45_18</name>
    <dbReference type="NCBI Taxonomy" id="1618598"/>
    <lineage>
        <taxon>Bacteria</taxon>
        <taxon>Candidatus Woeseibacteriota</taxon>
    </lineage>
</organism>
<accession>A0A0G1M5G9</accession>
<dbReference type="InterPro" id="IPR029063">
    <property type="entry name" value="SAM-dependent_MTases_sf"/>
</dbReference>
<name>A0A0G1M5G9_9BACT</name>
<keyword evidence="1" id="KW-0808">Transferase</keyword>
<dbReference type="Gene3D" id="3.40.50.150">
    <property type="entry name" value="Vaccinia Virus protein VP39"/>
    <property type="match status" value="1"/>
</dbReference>
<dbReference type="PANTHER" id="PTHR43861:SF6">
    <property type="entry name" value="METHYLTRANSFERASE TYPE 11"/>
    <property type="match status" value="1"/>
</dbReference>
<dbReference type="CDD" id="cd02440">
    <property type="entry name" value="AdoMet_MTases"/>
    <property type="match status" value="1"/>
</dbReference>
<evidence type="ECO:0000313" key="1">
    <source>
        <dbReference type="EMBL" id="KKU03357.1"/>
    </source>
</evidence>
<protein>
    <submittedName>
        <fullName evidence="1">Hexosyl-transferase</fullName>
    </submittedName>
</protein>
<dbReference type="AlphaFoldDB" id="A0A0G1M5G9"/>
<comment type="caution">
    <text evidence="1">The sequence shown here is derived from an EMBL/GenBank/DDBJ whole genome shotgun (WGS) entry which is preliminary data.</text>
</comment>
<evidence type="ECO:0000313" key="2">
    <source>
        <dbReference type="Proteomes" id="UP000034086"/>
    </source>
</evidence>
<reference evidence="1 2" key="1">
    <citation type="journal article" date="2015" name="Nature">
        <title>rRNA introns, odd ribosomes, and small enigmatic genomes across a large radiation of phyla.</title>
        <authorList>
            <person name="Brown C.T."/>
            <person name="Hug L.A."/>
            <person name="Thomas B.C."/>
            <person name="Sharon I."/>
            <person name="Castelle C.J."/>
            <person name="Singh A."/>
            <person name="Wilkins M.J."/>
            <person name="Williams K.H."/>
            <person name="Banfield J.F."/>
        </authorList>
    </citation>
    <scope>NUCLEOTIDE SEQUENCE [LARGE SCALE GENOMIC DNA]</scope>
</reference>
<sequence>MNIYDEIFKSDPTYNAIVDYKLEIVLEWVKKNGFKSVLDVGCGRGHYLKRLSKNGIEVTGLEPSKYIADTLKDFQVINDDILGLAKRGGKWEALICMDVLEHIKPAEIEETVKALALLSPRALLGIANHSDKWRGVQLHLIREGPPWWTSLLSKQYRSLKNIYTSKRYFIYEAIR</sequence>
<dbReference type="SUPFAM" id="SSF53335">
    <property type="entry name" value="S-adenosyl-L-methionine-dependent methyltransferases"/>
    <property type="match status" value="1"/>
</dbReference>
<gene>
    <name evidence="1" type="ORF">UX03_C0019G0011</name>
</gene>